<protein>
    <submittedName>
        <fullName evidence="1">Uncharacterized protein</fullName>
    </submittedName>
</protein>
<dbReference type="AlphaFoldDB" id="A0A7S1FXD4"/>
<dbReference type="EMBL" id="HBFR01032869">
    <property type="protein sequence ID" value="CAD8896723.1"/>
    <property type="molecule type" value="Transcribed_RNA"/>
</dbReference>
<sequence length="220" mass="24208">MSGIKMLTQTLLALSKYHPVVIEGMGNYDPRPATTVASNVHSHLRRHWSTRPPDPRPKLIITQGDPLAARGISAITPAVAALMRVDRGLVVLDPSIADYHTRDADRDGVVLEMRYSELAAALEEGRGAGTVRDIEAAVEKSIEAKNSRRKHLGKPPLKEYFRDFALLQEASVSFGAPEEGLANLPTGPNLDFVIVSVSLANHSLLLAHYRTRRRPKRHVC</sequence>
<name>A0A7S1FXD4_9STRA</name>
<accession>A0A7S1FXD4</accession>
<organism evidence="1">
    <name type="scientific">Corethron hystrix</name>
    <dbReference type="NCBI Taxonomy" id="216773"/>
    <lineage>
        <taxon>Eukaryota</taxon>
        <taxon>Sar</taxon>
        <taxon>Stramenopiles</taxon>
        <taxon>Ochrophyta</taxon>
        <taxon>Bacillariophyta</taxon>
        <taxon>Coscinodiscophyceae</taxon>
        <taxon>Corethrophycidae</taxon>
        <taxon>Corethrales</taxon>
        <taxon>Corethraceae</taxon>
        <taxon>Corethron</taxon>
    </lineage>
</organism>
<reference evidence="1" key="1">
    <citation type="submission" date="2021-01" db="EMBL/GenBank/DDBJ databases">
        <authorList>
            <person name="Corre E."/>
            <person name="Pelletier E."/>
            <person name="Niang G."/>
            <person name="Scheremetjew M."/>
            <person name="Finn R."/>
            <person name="Kale V."/>
            <person name="Holt S."/>
            <person name="Cochrane G."/>
            <person name="Meng A."/>
            <person name="Brown T."/>
            <person name="Cohen L."/>
        </authorList>
    </citation>
    <scope>NUCLEOTIDE SEQUENCE</scope>
    <source>
        <strain evidence="1">308</strain>
    </source>
</reference>
<proteinExistence type="predicted"/>
<evidence type="ECO:0000313" key="1">
    <source>
        <dbReference type="EMBL" id="CAD8896723.1"/>
    </source>
</evidence>
<gene>
    <name evidence="1" type="ORF">CHYS00102_LOCUS23937</name>
</gene>